<evidence type="ECO:0000313" key="1">
    <source>
        <dbReference type="EMBL" id="KAI8523451.1"/>
    </source>
</evidence>
<comment type="caution">
    <text evidence="1">The sequence shown here is derived from an EMBL/GenBank/DDBJ whole genome shotgun (WGS) entry which is preliminary data.</text>
</comment>
<gene>
    <name evidence="1" type="ORF">RHMOL_Rhmol13G0074700</name>
</gene>
<protein>
    <submittedName>
        <fullName evidence="1">Uncharacterized protein</fullName>
    </submittedName>
</protein>
<keyword evidence="2" id="KW-1185">Reference proteome</keyword>
<evidence type="ECO:0000313" key="2">
    <source>
        <dbReference type="Proteomes" id="UP001062846"/>
    </source>
</evidence>
<name>A0ACC0L401_RHOML</name>
<dbReference type="Proteomes" id="UP001062846">
    <property type="component" value="Chromosome 13"/>
</dbReference>
<sequence length="152" mass="16816">MIVVAARSGQFPEPQQYPLRSSLVAWWEGNRHARLPSTQEANVLKIADEERKLGGCMLTGLPTPMAPGLVEELRAENQPSSESSRTIGRSRGASIASSHQLVVTDPEFVRWNEEAVSRCTLFSSQVVSPCTGISRFSLYALFQGYARRSMFV</sequence>
<accession>A0ACC0L401</accession>
<proteinExistence type="predicted"/>
<organism evidence="1 2">
    <name type="scientific">Rhododendron molle</name>
    <name type="common">Chinese azalea</name>
    <name type="synonym">Azalea mollis</name>
    <dbReference type="NCBI Taxonomy" id="49168"/>
    <lineage>
        <taxon>Eukaryota</taxon>
        <taxon>Viridiplantae</taxon>
        <taxon>Streptophyta</taxon>
        <taxon>Embryophyta</taxon>
        <taxon>Tracheophyta</taxon>
        <taxon>Spermatophyta</taxon>
        <taxon>Magnoliopsida</taxon>
        <taxon>eudicotyledons</taxon>
        <taxon>Gunneridae</taxon>
        <taxon>Pentapetalae</taxon>
        <taxon>asterids</taxon>
        <taxon>Ericales</taxon>
        <taxon>Ericaceae</taxon>
        <taxon>Ericoideae</taxon>
        <taxon>Rhodoreae</taxon>
        <taxon>Rhododendron</taxon>
    </lineage>
</organism>
<dbReference type="EMBL" id="CM046400">
    <property type="protein sequence ID" value="KAI8523451.1"/>
    <property type="molecule type" value="Genomic_DNA"/>
</dbReference>
<reference evidence="1" key="1">
    <citation type="submission" date="2022-02" db="EMBL/GenBank/DDBJ databases">
        <title>Plant Genome Project.</title>
        <authorList>
            <person name="Zhang R.-G."/>
        </authorList>
    </citation>
    <scope>NUCLEOTIDE SEQUENCE</scope>
    <source>
        <strain evidence="1">AT1</strain>
    </source>
</reference>